<dbReference type="PROSITE" id="PS00018">
    <property type="entry name" value="EF_HAND_1"/>
    <property type="match status" value="1"/>
</dbReference>
<dbReference type="RefSeq" id="WP_046858133.1">
    <property type="nucleotide sequence ID" value="NZ_CP011412.1"/>
</dbReference>
<accession>A0A0F7JV40</accession>
<evidence type="ECO:0000259" key="2">
    <source>
        <dbReference type="Pfam" id="PF13202"/>
    </source>
</evidence>
<gene>
    <name evidence="3" type="ORF">AAY24_01250</name>
</gene>
<reference evidence="3 4" key="1">
    <citation type="journal article" date="2015" name="Genome Announc.">
        <title>Complete Genome Sequence of Sedimenticola thiotaurini Strain SIP-G1, a Polyphosphate- and Polyhydroxyalkanoate-Accumulating Sulfur-Oxidizing Gammaproteobacterium Isolated from Salt Marsh Sediments.</title>
        <authorList>
            <person name="Flood B.E."/>
            <person name="Jones D.S."/>
            <person name="Bailey J.V."/>
        </authorList>
    </citation>
    <scope>NUCLEOTIDE SEQUENCE [LARGE SCALE GENOMIC DNA]</scope>
    <source>
        <strain evidence="3 4">SIP-G1</strain>
    </source>
</reference>
<proteinExistence type="predicted"/>
<evidence type="ECO:0000313" key="3">
    <source>
        <dbReference type="EMBL" id="AKH19194.1"/>
    </source>
</evidence>
<dbReference type="AlphaFoldDB" id="A0A0F7JV40"/>
<keyword evidence="4" id="KW-1185">Reference proteome</keyword>
<feature type="chain" id="PRO_5002517315" description="EF-hand domain-containing protein" evidence="1">
    <location>
        <begin position="25"/>
        <end position="90"/>
    </location>
</feature>
<feature type="domain" description="EF-hand" evidence="2">
    <location>
        <begin position="31"/>
        <end position="47"/>
    </location>
</feature>
<name>A0A0F7JV40_9GAMM</name>
<evidence type="ECO:0000256" key="1">
    <source>
        <dbReference type="SAM" id="SignalP"/>
    </source>
</evidence>
<feature type="signal peptide" evidence="1">
    <location>
        <begin position="1"/>
        <end position="24"/>
    </location>
</feature>
<feature type="domain" description="EF-hand" evidence="2">
    <location>
        <begin position="61"/>
        <end position="77"/>
    </location>
</feature>
<evidence type="ECO:0000313" key="4">
    <source>
        <dbReference type="Proteomes" id="UP000034410"/>
    </source>
</evidence>
<sequence>MKRSTMIKLLGFSAFTLLSAATYAGNMDTAQFGTLDQNQDGQLTAEEAAKDVSLSENWTTIDKDANGAIDQAEFSAFESMQMQENKPAAE</sequence>
<dbReference type="InterPro" id="IPR018247">
    <property type="entry name" value="EF_Hand_1_Ca_BS"/>
</dbReference>
<keyword evidence="1" id="KW-0732">Signal</keyword>
<dbReference type="Pfam" id="PF13202">
    <property type="entry name" value="EF-hand_5"/>
    <property type="match status" value="2"/>
</dbReference>
<dbReference type="OrthoDB" id="7063758at2"/>
<dbReference type="InterPro" id="IPR011992">
    <property type="entry name" value="EF-hand-dom_pair"/>
</dbReference>
<dbReference type="Proteomes" id="UP000034410">
    <property type="component" value="Chromosome"/>
</dbReference>
<dbReference type="KEGG" id="seds:AAY24_01250"/>
<protein>
    <recommendedName>
        <fullName evidence="2">EF-hand domain-containing protein</fullName>
    </recommendedName>
</protein>
<dbReference type="SUPFAM" id="SSF47473">
    <property type="entry name" value="EF-hand"/>
    <property type="match status" value="1"/>
</dbReference>
<dbReference type="Gene3D" id="1.10.238.10">
    <property type="entry name" value="EF-hand"/>
    <property type="match status" value="1"/>
</dbReference>
<dbReference type="InterPro" id="IPR002048">
    <property type="entry name" value="EF_hand_dom"/>
</dbReference>
<dbReference type="EMBL" id="CP011412">
    <property type="protein sequence ID" value="AKH19194.1"/>
    <property type="molecule type" value="Genomic_DNA"/>
</dbReference>
<dbReference type="GO" id="GO:0005509">
    <property type="term" value="F:calcium ion binding"/>
    <property type="evidence" value="ECO:0007669"/>
    <property type="project" value="InterPro"/>
</dbReference>
<organism evidence="3 4">
    <name type="scientific">Sedimenticola thiotaurini</name>
    <dbReference type="NCBI Taxonomy" id="1543721"/>
    <lineage>
        <taxon>Bacteria</taxon>
        <taxon>Pseudomonadati</taxon>
        <taxon>Pseudomonadota</taxon>
        <taxon>Gammaproteobacteria</taxon>
        <taxon>Chromatiales</taxon>
        <taxon>Sedimenticolaceae</taxon>
        <taxon>Sedimenticola</taxon>
    </lineage>
</organism>